<keyword evidence="1" id="KW-0812">Transmembrane</keyword>
<feature type="transmembrane region" description="Helical" evidence="1">
    <location>
        <begin position="180"/>
        <end position="199"/>
    </location>
</feature>
<feature type="transmembrane region" description="Helical" evidence="1">
    <location>
        <begin position="205"/>
        <end position="227"/>
    </location>
</feature>
<keyword evidence="1" id="KW-1133">Transmembrane helix</keyword>
<protein>
    <submittedName>
        <fullName evidence="2">Uncharacterized protein DUF4239</fullName>
    </submittedName>
</protein>
<organism evidence="2 3">
    <name type="scientific">Kribbella antiqua</name>
    <dbReference type="NCBI Taxonomy" id="2512217"/>
    <lineage>
        <taxon>Bacteria</taxon>
        <taxon>Bacillati</taxon>
        <taxon>Actinomycetota</taxon>
        <taxon>Actinomycetes</taxon>
        <taxon>Propionibacteriales</taxon>
        <taxon>Kribbellaceae</taxon>
        <taxon>Kribbella</taxon>
    </lineage>
</organism>
<dbReference type="InterPro" id="IPR025333">
    <property type="entry name" value="DUF4239"/>
</dbReference>
<feature type="transmembrane region" description="Helical" evidence="1">
    <location>
        <begin position="46"/>
        <end position="64"/>
    </location>
</feature>
<dbReference type="Pfam" id="PF14023">
    <property type="entry name" value="Bestrophin-like"/>
    <property type="match status" value="1"/>
</dbReference>
<accession>A0A4R2I8Y0</accession>
<evidence type="ECO:0000313" key="2">
    <source>
        <dbReference type="EMBL" id="TCO40502.1"/>
    </source>
</evidence>
<sequence length="255" mass="27387">MSLFATGLLWVGGMMLATGVLAVVLRKARQREGREANNEVAGQVFTIVGGVNVVIAAFVLISLFDGMDKARDTTYDEANALVAVQWAGNSLPEPAKSRVQDLTKSYATVVSEREWPAMRAGRVVGSEGWTLLAELRNTVEQTKTTTDRQEDSRVEAANQIWNVYQARQVRLNSSGSDVSGVVWFAILIGSVMSVALMFMFGGPGIYSYAFMVSMLSGAIGLLLFAIYQLQNPFSGGADVGPDAFVSALARLSDSG</sequence>
<dbReference type="RefSeq" id="WP_132156667.1">
    <property type="nucleotide sequence ID" value="NZ_SLWR01000017.1"/>
</dbReference>
<evidence type="ECO:0000313" key="3">
    <source>
        <dbReference type="Proteomes" id="UP000295573"/>
    </source>
</evidence>
<dbReference type="AlphaFoldDB" id="A0A4R2I8Y0"/>
<dbReference type="EMBL" id="SLWR01000017">
    <property type="protein sequence ID" value="TCO40502.1"/>
    <property type="molecule type" value="Genomic_DNA"/>
</dbReference>
<comment type="caution">
    <text evidence="2">The sequence shown here is derived from an EMBL/GenBank/DDBJ whole genome shotgun (WGS) entry which is preliminary data.</text>
</comment>
<reference evidence="2 3" key="1">
    <citation type="journal article" date="2015" name="Stand. Genomic Sci.">
        <title>Genomic Encyclopedia of Bacterial and Archaeal Type Strains, Phase III: the genomes of soil and plant-associated and newly described type strains.</title>
        <authorList>
            <person name="Whitman W.B."/>
            <person name="Woyke T."/>
            <person name="Klenk H.P."/>
            <person name="Zhou Y."/>
            <person name="Lilburn T.G."/>
            <person name="Beck B.J."/>
            <person name="De Vos P."/>
            <person name="Vandamme P."/>
            <person name="Eisen J.A."/>
            <person name="Garrity G."/>
            <person name="Hugenholtz P."/>
            <person name="Kyrpides N.C."/>
        </authorList>
    </citation>
    <scope>NUCLEOTIDE SEQUENCE [LARGE SCALE GENOMIC DNA]</scope>
    <source>
        <strain evidence="2 3">VKM Ac-2541</strain>
    </source>
</reference>
<dbReference type="OrthoDB" id="3427059at2"/>
<gene>
    <name evidence="2" type="ORF">EV646_11743</name>
</gene>
<keyword evidence="3" id="KW-1185">Reference proteome</keyword>
<proteinExistence type="predicted"/>
<evidence type="ECO:0000256" key="1">
    <source>
        <dbReference type="SAM" id="Phobius"/>
    </source>
</evidence>
<dbReference type="Proteomes" id="UP000295573">
    <property type="component" value="Unassembled WGS sequence"/>
</dbReference>
<keyword evidence="1" id="KW-0472">Membrane</keyword>
<name>A0A4R2I8Y0_9ACTN</name>